<dbReference type="GO" id="GO:0008696">
    <property type="term" value="F:4-amino-4-deoxychorismate lyase activity"/>
    <property type="evidence" value="ECO:0007669"/>
    <property type="project" value="UniProtKB-EC"/>
</dbReference>
<feature type="compositionally biased region" description="Low complexity" evidence="2">
    <location>
        <begin position="105"/>
        <end position="114"/>
    </location>
</feature>
<comment type="similarity">
    <text evidence="1">Belongs to the class-IV pyridoxal-phosphate-dependent aminotransferase family.</text>
</comment>
<evidence type="ECO:0000256" key="1">
    <source>
        <dbReference type="ARBA" id="ARBA00009320"/>
    </source>
</evidence>
<dbReference type="Proteomes" id="UP001251528">
    <property type="component" value="Unassembled WGS sequence"/>
</dbReference>
<dbReference type="EMBL" id="JASWJB010000109">
    <property type="protein sequence ID" value="KAK2596805.1"/>
    <property type="molecule type" value="Genomic_DNA"/>
</dbReference>
<dbReference type="InterPro" id="IPR043132">
    <property type="entry name" value="BCAT-like_C"/>
</dbReference>
<feature type="compositionally biased region" description="Polar residues" evidence="2">
    <location>
        <begin position="77"/>
        <end position="86"/>
    </location>
</feature>
<evidence type="ECO:0000313" key="3">
    <source>
        <dbReference type="EMBL" id="KAK2596805.1"/>
    </source>
</evidence>
<dbReference type="PANTHER" id="PTHR42743">
    <property type="entry name" value="AMINO-ACID AMINOTRANSFERASE"/>
    <property type="match status" value="1"/>
</dbReference>
<feature type="compositionally biased region" description="Basic and acidic residues" evidence="2">
    <location>
        <begin position="10"/>
        <end position="23"/>
    </location>
</feature>
<reference evidence="3" key="1">
    <citation type="submission" date="2023-06" db="EMBL/GenBank/DDBJ databases">
        <title>Conoideocrella luteorostrata (Hypocreales: Clavicipitaceae), a potential biocontrol fungus for elongate hemlock scale in United States Christmas tree production areas.</title>
        <authorList>
            <person name="Barrett H."/>
            <person name="Lovett B."/>
            <person name="Macias A.M."/>
            <person name="Stajich J.E."/>
            <person name="Kasson M.T."/>
        </authorList>
    </citation>
    <scope>NUCLEOTIDE SEQUENCE</scope>
    <source>
        <strain evidence="3">ARSEF 14590</strain>
    </source>
</reference>
<dbReference type="InterPro" id="IPR001544">
    <property type="entry name" value="Aminotrans_IV"/>
</dbReference>
<gene>
    <name evidence="3" type="primary">ABZ2_2</name>
    <name evidence="3" type="ORF">QQS21_006134</name>
</gene>
<evidence type="ECO:0000256" key="2">
    <source>
        <dbReference type="SAM" id="MobiDB-lite"/>
    </source>
</evidence>
<organism evidence="3 4">
    <name type="scientific">Conoideocrella luteorostrata</name>
    <dbReference type="NCBI Taxonomy" id="1105319"/>
    <lineage>
        <taxon>Eukaryota</taxon>
        <taxon>Fungi</taxon>
        <taxon>Dikarya</taxon>
        <taxon>Ascomycota</taxon>
        <taxon>Pezizomycotina</taxon>
        <taxon>Sordariomycetes</taxon>
        <taxon>Hypocreomycetidae</taxon>
        <taxon>Hypocreales</taxon>
        <taxon>Clavicipitaceae</taxon>
        <taxon>Conoideocrella</taxon>
    </lineage>
</organism>
<comment type="caution">
    <text evidence="3">The sequence shown here is derived from an EMBL/GenBank/DDBJ whole genome shotgun (WGS) entry which is preliminary data.</text>
</comment>
<dbReference type="Pfam" id="PF01063">
    <property type="entry name" value="Aminotran_4"/>
    <property type="match status" value="1"/>
</dbReference>
<dbReference type="InterPro" id="IPR036038">
    <property type="entry name" value="Aminotransferase-like"/>
</dbReference>
<evidence type="ECO:0000313" key="4">
    <source>
        <dbReference type="Proteomes" id="UP001251528"/>
    </source>
</evidence>
<dbReference type="Gene3D" id="3.20.10.10">
    <property type="entry name" value="D-amino Acid Aminotransferase, subunit A, domain 2"/>
    <property type="match status" value="1"/>
</dbReference>
<keyword evidence="3" id="KW-0456">Lyase</keyword>
<proteinExistence type="inferred from homology"/>
<protein>
    <submittedName>
        <fullName evidence="3">Aminodeoxychorismate lyase</fullName>
        <ecNumber evidence="3">4.1.3.38</ecNumber>
    </submittedName>
</protein>
<sequence length="422" mass="46519">MALASYSAPDPERSAESLPRPDADMALASLSALGPGHGQSAQTLPFRPNPNIDMESASPPPPDPGQSARTLPHCPNININMASLPSSDREQRAPTPPLSPPPSPDMFSMPSLPSGGPQHEQSPEPLPVRPNTNTTPLSASDFPVDVAAISSDPDFEITSMFYYSAGLMSPTPIDPLGRFYLFPYTIDRLRAAAEAFQWPLAVQRLNNPFCWVQLLGELATHLQIHHGVSNVHNHRHCFVVRVAFKRDGQVRFTTVLMRDNDDARPMFFFPLNLGVPPASNELVVAVTVYLDSQPTRPSLFSKYKTSYTKEYDDARSRVGISNINPGQHDALLYNKAGHVSGSASKTVYFWRDGRYVTPPHSSGCKLGVTRRWAINNANVIEADIPVDGLEEGEYIWMSSAVTGFSRGRVTLQTKHRPVFYWD</sequence>
<dbReference type="SUPFAM" id="SSF56752">
    <property type="entry name" value="D-aminoacid aminotransferase-like PLP-dependent enzymes"/>
    <property type="match status" value="1"/>
</dbReference>
<dbReference type="GO" id="GO:0046394">
    <property type="term" value="P:carboxylic acid biosynthetic process"/>
    <property type="evidence" value="ECO:0007669"/>
    <property type="project" value="UniProtKB-ARBA"/>
</dbReference>
<feature type="region of interest" description="Disordered" evidence="2">
    <location>
        <begin position="1"/>
        <end position="139"/>
    </location>
</feature>
<accession>A0AAJ0FYB4</accession>
<dbReference type="EC" id="4.1.3.38" evidence="3"/>
<dbReference type="AlphaFoldDB" id="A0AAJ0FYB4"/>
<keyword evidence="4" id="KW-1185">Reference proteome</keyword>
<name>A0AAJ0FYB4_9HYPO</name>
<dbReference type="PANTHER" id="PTHR42743:SF11">
    <property type="entry name" value="AMINODEOXYCHORISMATE LYASE"/>
    <property type="match status" value="1"/>
</dbReference>
<feature type="compositionally biased region" description="Pro residues" evidence="2">
    <location>
        <begin position="94"/>
        <end position="104"/>
    </location>
</feature>
<dbReference type="InterPro" id="IPR050571">
    <property type="entry name" value="Class-IV_PLP-Dep_Aminotrnsfr"/>
</dbReference>